<dbReference type="Gene3D" id="2.60.120.290">
    <property type="entry name" value="Spermadhesin, CUB domain"/>
    <property type="match status" value="1"/>
</dbReference>
<evidence type="ECO:0000259" key="11">
    <source>
        <dbReference type="PROSITE" id="PS01180"/>
    </source>
</evidence>
<dbReference type="InterPro" id="IPR001506">
    <property type="entry name" value="Peptidase_M12A"/>
</dbReference>
<dbReference type="SMART" id="SM00179">
    <property type="entry name" value="EGF_CA"/>
    <property type="match status" value="2"/>
</dbReference>
<dbReference type="PROSITE" id="PS51864">
    <property type="entry name" value="ASTACIN"/>
    <property type="match status" value="1"/>
</dbReference>
<keyword evidence="3 9" id="KW-0479">Metal-binding</keyword>
<feature type="disulfide bond" evidence="8">
    <location>
        <begin position="984"/>
        <end position="993"/>
    </location>
</feature>
<evidence type="ECO:0000256" key="10">
    <source>
        <dbReference type="SAM" id="MobiDB-lite"/>
    </source>
</evidence>
<feature type="domain" description="MAM" evidence="13">
    <location>
        <begin position="604"/>
        <end position="754"/>
    </location>
</feature>
<gene>
    <name evidence="16" type="primary">LOC111106640</name>
</gene>
<dbReference type="SMART" id="SM00235">
    <property type="entry name" value="ZnMc"/>
    <property type="match status" value="1"/>
</dbReference>
<dbReference type="InterPro" id="IPR006026">
    <property type="entry name" value="Peptidase_Metallo"/>
</dbReference>
<evidence type="ECO:0000256" key="4">
    <source>
        <dbReference type="ARBA" id="ARBA00022801"/>
    </source>
</evidence>
<dbReference type="Proteomes" id="UP000694844">
    <property type="component" value="Chromosome 1"/>
</dbReference>
<keyword evidence="7 8" id="KW-1015">Disulfide bond</keyword>
<dbReference type="GO" id="GO:0016020">
    <property type="term" value="C:membrane"/>
    <property type="evidence" value="ECO:0007669"/>
    <property type="project" value="InterPro"/>
</dbReference>
<evidence type="ECO:0000259" key="12">
    <source>
        <dbReference type="PROSITE" id="PS50026"/>
    </source>
</evidence>
<organism evidence="15 16">
    <name type="scientific">Crassostrea virginica</name>
    <name type="common">Eastern oyster</name>
    <dbReference type="NCBI Taxonomy" id="6565"/>
    <lineage>
        <taxon>Eukaryota</taxon>
        <taxon>Metazoa</taxon>
        <taxon>Spiralia</taxon>
        <taxon>Lophotrochozoa</taxon>
        <taxon>Mollusca</taxon>
        <taxon>Bivalvia</taxon>
        <taxon>Autobranchia</taxon>
        <taxon>Pteriomorphia</taxon>
        <taxon>Ostreida</taxon>
        <taxon>Ostreoidea</taxon>
        <taxon>Ostreidae</taxon>
        <taxon>Crassostrea</taxon>
    </lineage>
</organism>
<keyword evidence="6 9" id="KW-0482">Metalloprotease</keyword>
<evidence type="ECO:0000256" key="8">
    <source>
        <dbReference type="PROSITE-ProRule" id="PRU00076"/>
    </source>
</evidence>
<dbReference type="SUPFAM" id="SSF57196">
    <property type="entry name" value="EGF/Laminin"/>
    <property type="match status" value="1"/>
</dbReference>
<evidence type="ECO:0000313" key="15">
    <source>
        <dbReference type="Proteomes" id="UP000694844"/>
    </source>
</evidence>
<dbReference type="PROSITE" id="PS50060">
    <property type="entry name" value="MAM_2"/>
    <property type="match status" value="5"/>
</dbReference>
<dbReference type="InterPro" id="IPR000742">
    <property type="entry name" value="EGF"/>
</dbReference>
<feature type="region of interest" description="Disordered" evidence="10">
    <location>
        <begin position="1353"/>
        <end position="1379"/>
    </location>
</feature>
<feature type="disulfide bond" evidence="8">
    <location>
        <begin position="1178"/>
        <end position="1187"/>
    </location>
</feature>
<dbReference type="SUPFAM" id="SSF49899">
    <property type="entry name" value="Concanavalin A-like lectins/glucanases"/>
    <property type="match status" value="4"/>
</dbReference>
<feature type="chain" id="PRO_5034906882" description="Metalloendopeptidase" evidence="9">
    <location>
        <begin position="34"/>
        <end position="1503"/>
    </location>
</feature>
<dbReference type="PROSITE" id="PS00022">
    <property type="entry name" value="EGF_1"/>
    <property type="match status" value="3"/>
</dbReference>
<feature type="domain" description="EGF-like" evidence="12">
    <location>
        <begin position="958"/>
        <end position="994"/>
    </location>
</feature>
<feature type="compositionally biased region" description="Acidic residues" evidence="10">
    <location>
        <begin position="87"/>
        <end position="99"/>
    </location>
</feature>
<dbReference type="SUPFAM" id="SSF49854">
    <property type="entry name" value="Spermadhesin, CUB domain"/>
    <property type="match status" value="1"/>
</dbReference>
<evidence type="ECO:0000313" key="16">
    <source>
        <dbReference type="RefSeq" id="XP_022297097.1"/>
    </source>
</evidence>
<keyword evidence="9" id="KW-0732">Signal</keyword>
<comment type="cofactor">
    <cofactor evidence="9">
        <name>Zn(2+)</name>
        <dbReference type="ChEBI" id="CHEBI:29105"/>
    </cofactor>
    <text evidence="9">Binds 1 zinc ion per subunit.</text>
</comment>
<dbReference type="InterPro" id="IPR024079">
    <property type="entry name" value="MetalloPept_cat_dom_sf"/>
</dbReference>
<dbReference type="EC" id="3.4.24.-" evidence="9"/>
<dbReference type="SMART" id="SM00137">
    <property type="entry name" value="MAM"/>
    <property type="match status" value="4"/>
</dbReference>
<dbReference type="SUPFAM" id="SSF55486">
    <property type="entry name" value="Metalloproteases ('zincins'), catalytic domain"/>
    <property type="match status" value="1"/>
</dbReference>
<dbReference type="PRINTS" id="PR00480">
    <property type="entry name" value="ASTACIN"/>
</dbReference>
<feature type="domain" description="MAM" evidence="13">
    <location>
        <begin position="1000"/>
        <end position="1158"/>
    </location>
</feature>
<evidence type="ECO:0000256" key="5">
    <source>
        <dbReference type="ARBA" id="ARBA00022833"/>
    </source>
</evidence>
<feature type="domain" description="EGF-like" evidence="12">
    <location>
        <begin position="561"/>
        <end position="596"/>
    </location>
</feature>
<evidence type="ECO:0000256" key="1">
    <source>
        <dbReference type="ARBA" id="ARBA00009738"/>
    </source>
</evidence>
<dbReference type="OrthoDB" id="412155at2759"/>
<feature type="region of interest" description="Disordered" evidence="10">
    <location>
        <begin position="86"/>
        <end position="112"/>
    </location>
</feature>
<reference evidence="15" key="1">
    <citation type="submission" date="2024-06" db="UniProtKB">
        <authorList>
            <consortium name="RefSeq"/>
        </authorList>
    </citation>
    <scope>NUCLEOTIDE SEQUENCE [LARGE SCALE GENOMIC DNA]</scope>
</reference>
<feature type="signal peptide" evidence="9">
    <location>
        <begin position="1"/>
        <end position="33"/>
    </location>
</feature>
<dbReference type="Pfam" id="PF00431">
    <property type="entry name" value="CUB"/>
    <property type="match status" value="1"/>
</dbReference>
<dbReference type="Gene3D" id="3.40.390.10">
    <property type="entry name" value="Collagenase (Catalytic Domain)"/>
    <property type="match status" value="1"/>
</dbReference>
<dbReference type="CDD" id="cd06263">
    <property type="entry name" value="MAM"/>
    <property type="match status" value="4"/>
</dbReference>
<reference evidence="16" key="2">
    <citation type="submission" date="2025-08" db="UniProtKB">
        <authorList>
            <consortium name="RefSeq"/>
        </authorList>
    </citation>
    <scope>IDENTIFICATION</scope>
    <source>
        <tissue evidence="16">Whole sample</tissue>
    </source>
</reference>
<feature type="domain" description="EGF-like" evidence="12">
    <location>
        <begin position="1155"/>
        <end position="1188"/>
    </location>
</feature>
<feature type="domain" description="Peptidase M12A" evidence="14">
    <location>
        <begin position="190"/>
        <end position="390"/>
    </location>
</feature>
<name>A0A8B8B109_CRAVI</name>
<proteinExistence type="inferred from homology"/>
<feature type="disulfide bond" evidence="8">
    <location>
        <begin position="586"/>
        <end position="595"/>
    </location>
</feature>
<dbReference type="RefSeq" id="XP_022297097.1">
    <property type="nucleotide sequence ID" value="XM_022441389.1"/>
</dbReference>
<evidence type="ECO:0000256" key="3">
    <source>
        <dbReference type="ARBA" id="ARBA00022723"/>
    </source>
</evidence>
<feature type="domain" description="MAM" evidence="13">
    <location>
        <begin position="1429"/>
        <end position="1503"/>
    </location>
</feature>
<dbReference type="PANTHER" id="PTHR23282">
    <property type="entry name" value="APICAL ENDOSOMAL GLYCOPROTEIN PRECURSOR"/>
    <property type="match status" value="1"/>
</dbReference>
<dbReference type="Gene3D" id="2.10.25.10">
    <property type="entry name" value="Laminin"/>
    <property type="match status" value="3"/>
</dbReference>
<dbReference type="GO" id="GO:0004222">
    <property type="term" value="F:metalloendopeptidase activity"/>
    <property type="evidence" value="ECO:0007669"/>
    <property type="project" value="UniProtKB-UniRule"/>
</dbReference>
<dbReference type="PROSITE" id="PS00010">
    <property type="entry name" value="ASX_HYDROXYL"/>
    <property type="match status" value="1"/>
</dbReference>
<accession>A0A8B8B109</accession>
<protein>
    <recommendedName>
        <fullName evidence="9">Metalloendopeptidase</fullName>
        <ecNumber evidence="9">3.4.24.-</ecNumber>
    </recommendedName>
</protein>
<dbReference type="InterPro" id="IPR000859">
    <property type="entry name" value="CUB_dom"/>
</dbReference>
<dbReference type="InterPro" id="IPR000998">
    <property type="entry name" value="MAM_dom"/>
</dbReference>
<dbReference type="InterPro" id="IPR051560">
    <property type="entry name" value="MAM_domain-containing"/>
</dbReference>
<dbReference type="PANTHER" id="PTHR23282:SF101">
    <property type="entry name" value="MAM DOMAIN-CONTAINING PROTEIN"/>
    <property type="match status" value="1"/>
</dbReference>
<dbReference type="InterPro" id="IPR035914">
    <property type="entry name" value="Sperma_CUB_dom_sf"/>
</dbReference>
<keyword evidence="5 9" id="KW-0862">Zinc</keyword>
<evidence type="ECO:0000259" key="13">
    <source>
        <dbReference type="PROSITE" id="PS50060"/>
    </source>
</evidence>
<keyword evidence="2 9" id="KW-0645">Protease</keyword>
<dbReference type="PROSITE" id="PS50026">
    <property type="entry name" value="EGF_3"/>
    <property type="match status" value="3"/>
</dbReference>
<dbReference type="CDD" id="cd00054">
    <property type="entry name" value="EGF_CA"/>
    <property type="match status" value="2"/>
</dbReference>
<dbReference type="Pfam" id="PF00629">
    <property type="entry name" value="MAM"/>
    <property type="match status" value="4"/>
</dbReference>
<dbReference type="SMART" id="SM00181">
    <property type="entry name" value="EGF"/>
    <property type="match status" value="4"/>
</dbReference>
<dbReference type="GO" id="GO:0008270">
    <property type="term" value="F:zinc ion binding"/>
    <property type="evidence" value="ECO:0007669"/>
    <property type="project" value="InterPro"/>
</dbReference>
<comment type="similarity">
    <text evidence="1">Belongs to the nephronectin family.</text>
</comment>
<dbReference type="GeneID" id="111106640"/>
<dbReference type="PROSITE" id="PS01180">
    <property type="entry name" value="CUB"/>
    <property type="match status" value="1"/>
</dbReference>
<dbReference type="PROSITE" id="PS01186">
    <property type="entry name" value="EGF_2"/>
    <property type="match status" value="1"/>
</dbReference>
<dbReference type="KEGG" id="cvn:111106640"/>
<feature type="disulfide bond" evidence="8">
    <location>
        <begin position="565"/>
        <end position="575"/>
    </location>
</feature>
<sequence length="1503" mass="165474">MEVSFRAGKMGPVNSLPFLALLVILAVVVPALTQEVGVIGRRKDMIKLDELRNQHVLQRSATSKIEDEEEKNDMNLIARMLRKLKQEEEDEDDEDEDQASDSAKATKGPAADGEKLIQEALKGNIDPNSEVVNLVESMLVDEGFKHNQQPSGIEKIAAKKGKVYGDTHDTHRWTKEQLEELNNNGGRKRNFLRSAKLWDEKIIPYTIDDSLANYPAYVDVINKAIKQFDDYTCLKWVPRDSAFNTASYKTYIEFFSESGCWSYVGRVFDKKQQISLEAPGCVTLPTAIHIMAHAIGQVAEPIRSDRDDHVIMKWDNLEGGRDNKNFAKYDTHNYNPYDYESVLQDSLTSFSKNGGPSMEFTDPRLNFLANSATGLMFYDIKDITDAYDCTAPCKGPNKDQPLKQCQNGGFVLHTCDCHCPEGLTGTLCETVVTDPVCGQGIIDLGDGESRNITSPYFYKWGMYPTGKNCVWLVKAPAGKHVGMTINEMDLTTKNGACDHWLEIRYNLIGQTGPRRCGKLTAPELYITSQYGNPEMMLLKFDSSFAASAPARKGFRLTVSTRGTGCLGAPCFRGVCSDTREGYLCTCDEGFTGRNCDLYLDDGDILCDFENACLFRNSPLNKYTWTRHTGPTSSNETGPSGAKSGSYYLYAETSLPVTMDTKFHFESPYIKAGHRCLTFWYHMYGSSMGTLNVLRNGTQIWTISGDQGDSWHRADVPVGTAGIYYNVTFEAVKGNDFKSDIAIDDVTLTTADCGVSTQNPYIQPPTTQIPTTRATTSRGPTKWSTTIETSTGTSPTAGPTVFSCTFEPNTNCFLHNVVGRDDYNWSKRKGPTPSHSTGPDNAAEGKFYAYMEQSGYGKVKGDQAILESLPIPMPTGYVCLTFAYHMYGFHMGSLEVVFGNRTYFYLAGNMGNHWRKEKIIIESINYSTDNKIQIVGTRGNGFKGDIAIDDVRVTDGQCVVNCSDNPCGPRSVCIPDASEGYKCECLTGLTGRDCDTVSGPVNCTFEDEEFCFLFNSYADDFDWTINTGQTIIPRTGPSSASEGSRYAYIDASGQKDGSVAVLTNYYPFDAGNFFHCLVFDYYMYGYSTGSLQVLTKSSYGKTTLLFSRSGQQSSSLTDWKTAAIDIFFTTLDSIVFQANRGDIAIDNIRYIPGVCGCNAMSCLHGGSCVGTGIDVKCTCPPLFTGARCEAKLVCTFDGNIRPCFLINAFNDDMEWTFISGNTSSKNTGPSHLLDGAYAYIEATSMAKGSKAILSNVDLTLRTPGPSCLSFYYNMYGKAMGTLNVWAGDRFAIQEKVWSLSGDQGDVWNHVTVDIPSSNDLVIQFEGIIGRNFKSDMAIDTVGLFDTPCSALNTQPPTTTSAAQASTTRAPTTQASTTHAPTVRASTTLTSTTQFPTTRAPTSRAPTDWSKRIQTSTANPVTSPTAGPTVFSCTYEPDNICFLRSDISNSKSYWKREMGPTPSPGTGPDGPFEGMFYEYMDAFVIPKGEKAILESPPIPIPRNNF</sequence>
<dbReference type="InterPro" id="IPR000152">
    <property type="entry name" value="EGF-type_Asp/Asn_hydroxyl_site"/>
</dbReference>
<evidence type="ECO:0000256" key="6">
    <source>
        <dbReference type="ARBA" id="ARBA00023049"/>
    </source>
</evidence>
<comment type="caution">
    <text evidence="8">Lacks conserved residue(s) required for the propagation of feature annotation.</text>
</comment>
<feature type="domain" description="MAM" evidence="13">
    <location>
        <begin position="801"/>
        <end position="959"/>
    </location>
</feature>
<feature type="domain" description="CUB" evidence="11">
    <location>
        <begin position="437"/>
        <end position="561"/>
    </location>
</feature>
<evidence type="ECO:0000259" key="14">
    <source>
        <dbReference type="PROSITE" id="PS51864"/>
    </source>
</evidence>
<dbReference type="CDD" id="cd00041">
    <property type="entry name" value="CUB"/>
    <property type="match status" value="1"/>
</dbReference>
<keyword evidence="15" id="KW-1185">Reference proteome</keyword>
<dbReference type="InterPro" id="IPR001881">
    <property type="entry name" value="EGF-like_Ca-bd_dom"/>
</dbReference>
<dbReference type="GO" id="GO:0006508">
    <property type="term" value="P:proteolysis"/>
    <property type="evidence" value="ECO:0007669"/>
    <property type="project" value="UniProtKB-KW"/>
</dbReference>
<feature type="region of interest" description="Disordered" evidence="10">
    <location>
        <begin position="758"/>
        <end position="793"/>
    </location>
</feature>
<dbReference type="Pfam" id="PF01400">
    <property type="entry name" value="Astacin"/>
    <property type="match status" value="1"/>
</dbReference>
<dbReference type="InterPro" id="IPR013320">
    <property type="entry name" value="ConA-like_dom_sf"/>
</dbReference>
<dbReference type="Gene3D" id="2.60.120.200">
    <property type="match status" value="4"/>
</dbReference>
<evidence type="ECO:0000256" key="9">
    <source>
        <dbReference type="RuleBase" id="RU361183"/>
    </source>
</evidence>
<dbReference type="GO" id="GO:0005509">
    <property type="term" value="F:calcium ion binding"/>
    <property type="evidence" value="ECO:0007669"/>
    <property type="project" value="InterPro"/>
</dbReference>
<dbReference type="SMART" id="SM00042">
    <property type="entry name" value="CUB"/>
    <property type="match status" value="1"/>
</dbReference>
<keyword evidence="4 9" id="KW-0378">Hydrolase</keyword>
<evidence type="ECO:0000256" key="7">
    <source>
        <dbReference type="ARBA" id="ARBA00023157"/>
    </source>
</evidence>
<keyword evidence="8" id="KW-0245">EGF-like domain</keyword>
<feature type="domain" description="MAM" evidence="13">
    <location>
        <begin position="1191"/>
        <end position="1349"/>
    </location>
</feature>
<evidence type="ECO:0000256" key="2">
    <source>
        <dbReference type="ARBA" id="ARBA00022670"/>
    </source>
</evidence>